<dbReference type="Gene3D" id="3.80.10.10">
    <property type="entry name" value="Ribonuclease Inhibitor"/>
    <property type="match status" value="2"/>
</dbReference>
<proteinExistence type="predicted"/>
<dbReference type="Pfam" id="PF13306">
    <property type="entry name" value="LRR_5"/>
    <property type="match status" value="2"/>
</dbReference>
<gene>
    <name evidence="1" type="ORF">TrLO_g11359</name>
</gene>
<dbReference type="InterPro" id="IPR036770">
    <property type="entry name" value="Ankyrin_rpt-contain_sf"/>
</dbReference>
<protein>
    <submittedName>
        <fullName evidence="1">Uncharacterized protein</fullName>
    </submittedName>
</protein>
<evidence type="ECO:0000313" key="2">
    <source>
        <dbReference type="Proteomes" id="UP001165122"/>
    </source>
</evidence>
<dbReference type="AlphaFoldDB" id="A0A9W7F479"/>
<dbReference type="EMBL" id="BRXW01000021">
    <property type="protein sequence ID" value="GMI00319.1"/>
    <property type="molecule type" value="Genomic_DNA"/>
</dbReference>
<sequence>MGRSVGGGTDIAKVVIHRDVDEIEDRAFYECTNLTEIDWADSKVTKIGENAFRDTGLEKFSCPDSVKVVGWGTVARCNQLRRVGYKAEKIAEQTFCYCEQLETVILKEGVKTIERIAFKNYPYLSTCIWAKSIEEVGEDIFHGCTKLHELVGSNDQEKVIEYLNGMKGTPLMKLCQFDGKLEDIKKILEENPDAAKVLVEAHPDGVKNEDTSKRNPVSYCCQNEKASPDGLKVLVEAHPEGLKNEDTSNNLPLHYLIQRADVPLECVATVALAYGDALLEKGSRGVLPLHYLCTKRNTSALFVKVLIEACPSATLIEDEKGKTPLMLA</sequence>
<accession>A0A9W7F479</accession>
<reference evidence="2" key="1">
    <citation type="journal article" date="2023" name="Commun. Biol.">
        <title>Genome analysis of Parmales, the sister group of diatoms, reveals the evolutionary specialization of diatoms from phago-mixotrophs to photoautotrophs.</title>
        <authorList>
            <person name="Ban H."/>
            <person name="Sato S."/>
            <person name="Yoshikawa S."/>
            <person name="Yamada K."/>
            <person name="Nakamura Y."/>
            <person name="Ichinomiya M."/>
            <person name="Sato N."/>
            <person name="Blanc-Mathieu R."/>
            <person name="Endo H."/>
            <person name="Kuwata A."/>
            <person name="Ogata H."/>
        </authorList>
    </citation>
    <scope>NUCLEOTIDE SEQUENCE [LARGE SCALE GENOMIC DNA]</scope>
    <source>
        <strain evidence="2">NIES 3700</strain>
    </source>
</reference>
<dbReference type="SUPFAM" id="SSF48403">
    <property type="entry name" value="Ankyrin repeat"/>
    <property type="match status" value="1"/>
</dbReference>
<keyword evidence="2" id="KW-1185">Reference proteome</keyword>
<evidence type="ECO:0000313" key="1">
    <source>
        <dbReference type="EMBL" id="GMI00319.1"/>
    </source>
</evidence>
<dbReference type="InterPro" id="IPR053139">
    <property type="entry name" value="Surface_bspA-like"/>
</dbReference>
<dbReference type="OrthoDB" id="39446at2759"/>
<dbReference type="Proteomes" id="UP001165122">
    <property type="component" value="Unassembled WGS sequence"/>
</dbReference>
<dbReference type="PANTHER" id="PTHR45661:SF3">
    <property type="entry name" value="IG-LIKE DOMAIN-CONTAINING PROTEIN"/>
    <property type="match status" value="1"/>
</dbReference>
<organism evidence="1 2">
    <name type="scientific">Triparma laevis f. longispina</name>
    <dbReference type="NCBI Taxonomy" id="1714387"/>
    <lineage>
        <taxon>Eukaryota</taxon>
        <taxon>Sar</taxon>
        <taxon>Stramenopiles</taxon>
        <taxon>Ochrophyta</taxon>
        <taxon>Bolidophyceae</taxon>
        <taxon>Parmales</taxon>
        <taxon>Triparmaceae</taxon>
        <taxon>Triparma</taxon>
    </lineage>
</organism>
<dbReference type="PANTHER" id="PTHR45661">
    <property type="entry name" value="SURFACE ANTIGEN"/>
    <property type="match status" value="1"/>
</dbReference>
<dbReference type="Gene3D" id="1.25.40.20">
    <property type="entry name" value="Ankyrin repeat-containing domain"/>
    <property type="match status" value="1"/>
</dbReference>
<name>A0A9W7F479_9STRA</name>
<dbReference type="SUPFAM" id="SSF52058">
    <property type="entry name" value="L domain-like"/>
    <property type="match status" value="1"/>
</dbReference>
<comment type="caution">
    <text evidence="1">The sequence shown here is derived from an EMBL/GenBank/DDBJ whole genome shotgun (WGS) entry which is preliminary data.</text>
</comment>
<dbReference type="InterPro" id="IPR032675">
    <property type="entry name" value="LRR_dom_sf"/>
</dbReference>
<dbReference type="InterPro" id="IPR026906">
    <property type="entry name" value="LRR_5"/>
</dbReference>